<dbReference type="EMBL" id="CP095074">
    <property type="protein sequence ID" value="UOQ92781.1"/>
    <property type="molecule type" value="Genomic_DNA"/>
</dbReference>
<dbReference type="Pfam" id="PF00356">
    <property type="entry name" value="LacI"/>
    <property type="match status" value="1"/>
</dbReference>
<evidence type="ECO:0000259" key="4">
    <source>
        <dbReference type="PROSITE" id="PS50932"/>
    </source>
</evidence>
<dbReference type="PRINTS" id="PR00036">
    <property type="entry name" value="HTHLACI"/>
</dbReference>
<evidence type="ECO:0000256" key="3">
    <source>
        <dbReference type="ARBA" id="ARBA00023163"/>
    </source>
</evidence>
<dbReference type="PANTHER" id="PTHR30146:SF136">
    <property type="entry name" value="NTD BIOSYNTHESIS OPERON REGULATOR NTDR"/>
    <property type="match status" value="1"/>
</dbReference>
<dbReference type="PROSITE" id="PS50932">
    <property type="entry name" value="HTH_LACI_2"/>
    <property type="match status" value="1"/>
</dbReference>
<dbReference type="InterPro" id="IPR010982">
    <property type="entry name" value="Lambda_DNA-bd_dom_sf"/>
</dbReference>
<evidence type="ECO:0000313" key="6">
    <source>
        <dbReference type="EMBL" id="UOQ92781.1"/>
    </source>
</evidence>
<keyword evidence="2" id="KW-0238">DNA-binding</keyword>
<dbReference type="SUPFAM" id="SSF47413">
    <property type="entry name" value="lambda repressor-like DNA-binding domains"/>
    <property type="match status" value="1"/>
</dbReference>
<dbReference type="Pfam" id="PF00532">
    <property type="entry name" value="Peripla_BP_1"/>
    <property type="match status" value="1"/>
</dbReference>
<keyword evidence="1" id="KW-0805">Transcription regulation</keyword>
<dbReference type="InterPro" id="IPR028082">
    <property type="entry name" value="Peripla_BP_I"/>
</dbReference>
<evidence type="ECO:0000256" key="2">
    <source>
        <dbReference type="ARBA" id="ARBA00023125"/>
    </source>
</evidence>
<dbReference type="PANTHER" id="PTHR30146">
    <property type="entry name" value="LACI-RELATED TRANSCRIPTIONAL REPRESSOR"/>
    <property type="match status" value="1"/>
</dbReference>
<dbReference type="Proteomes" id="UP000831880">
    <property type="component" value="Chromosome"/>
</dbReference>
<name>A0ABY4GXU8_9BACI</name>
<dbReference type="Gene3D" id="1.10.260.40">
    <property type="entry name" value="lambda repressor-like DNA-binding domains"/>
    <property type="match status" value="1"/>
</dbReference>
<protein>
    <submittedName>
        <fullName evidence="6">LacI family transcriptional regulator</fullName>
    </submittedName>
</protein>
<proteinExistence type="predicted"/>
<organism evidence="6 7">
    <name type="scientific">Halobacillus shinanisalinarum</name>
    <dbReference type="NCBI Taxonomy" id="2932258"/>
    <lineage>
        <taxon>Bacteria</taxon>
        <taxon>Bacillati</taxon>
        <taxon>Bacillota</taxon>
        <taxon>Bacilli</taxon>
        <taxon>Bacillales</taxon>
        <taxon>Bacillaceae</taxon>
        <taxon>Halobacillus</taxon>
    </lineage>
</organism>
<evidence type="ECO:0000313" key="7">
    <source>
        <dbReference type="Proteomes" id="UP000831880"/>
    </source>
</evidence>
<evidence type="ECO:0000256" key="1">
    <source>
        <dbReference type="ARBA" id="ARBA00023015"/>
    </source>
</evidence>
<dbReference type="CDD" id="cd01392">
    <property type="entry name" value="HTH_LacI"/>
    <property type="match status" value="1"/>
</dbReference>
<gene>
    <name evidence="6" type="ORF">MUO14_20580</name>
</gene>
<keyword evidence="7" id="KW-1185">Reference proteome</keyword>
<reference evidence="6 7" key="1">
    <citation type="submission" date="2022-04" db="EMBL/GenBank/DDBJ databases">
        <title>Halobacillus sp. isolated from saltern.</title>
        <authorList>
            <person name="Won M."/>
            <person name="Lee C.-M."/>
            <person name="Woen H.-Y."/>
            <person name="Kwon S.-W."/>
        </authorList>
    </citation>
    <scope>NUCLEOTIDE SEQUENCE [LARGE SCALE GENOMIC DNA]</scope>
    <source>
        <strain evidence="6 7">SSTM10-2</strain>
    </source>
</reference>
<dbReference type="CDD" id="cd06286">
    <property type="entry name" value="PBP1_CcpB-like"/>
    <property type="match status" value="1"/>
</dbReference>
<accession>A0ABY4GXU8</accession>
<evidence type="ECO:0000259" key="5">
    <source>
        <dbReference type="PROSITE" id="PS50943"/>
    </source>
</evidence>
<dbReference type="RefSeq" id="WP_244752387.1">
    <property type="nucleotide sequence ID" value="NZ_CP095074.1"/>
</dbReference>
<feature type="domain" description="HTH lacI-type" evidence="4">
    <location>
        <begin position="2"/>
        <end position="56"/>
    </location>
</feature>
<feature type="domain" description="HTH cro/C1-type" evidence="5">
    <location>
        <begin position="3"/>
        <end position="46"/>
    </location>
</feature>
<dbReference type="SMART" id="SM00354">
    <property type="entry name" value="HTH_LACI"/>
    <property type="match status" value="1"/>
</dbReference>
<dbReference type="InterPro" id="IPR000843">
    <property type="entry name" value="HTH_LacI"/>
</dbReference>
<dbReference type="InterPro" id="IPR001761">
    <property type="entry name" value="Peripla_BP/Lac1_sug-bd_dom"/>
</dbReference>
<dbReference type="PROSITE" id="PS50943">
    <property type="entry name" value="HTH_CROC1"/>
    <property type="match status" value="1"/>
</dbReference>
<dbReference type="SUPFAM" id="SSF53822">
    <property type="entry name" value="Periplasmic binding protein-like I"/>
    <property type="match status" value="1"/>
</dbReference>
<dbReference type="InterPro" id="IPR001387">
    <property type="entry name" value="Cro/C1-type_HTH"/>
</dbReference>
<dbReference type="Gene3D" id="3.40.50.2300">
    <property type="match status" value="2"/>
</dbReference>
<keyword evidence="3" id="KW-0804">Transcription</keyword>
<sequence>MATIEDVAKLAGLSRTTVSRVINDQPYVTEEKKKRIIHAMKDLGYVPNSSARRLRSQRTETIAVLLPRVTNPFFGHLIESLEREASKADYQVIVCQTHDKKQKELDYLQLLKTKQVDGIVMASLTNDWEDVEPYLTSGPIVLCNEYMRVDGVSMVHIDHRQAAYDSTTHLIRQGCKHLAYASGAHKTYIALERRAGFLEALAKYDLPFDTDMELDWALDVSDGQKVFQFLKEHHPQVDGIFTGSDEVAAGIVYAASQSNWTIPNDLAVIGFDNQMLSLLMVPAVTTVEQPIDEMAAKTIEVLVEKMSDKRSSQNRRFIYPYQLIIRDSTKRHPVSSSAQL</sequence>